<dbReference type="EnsemblMetazoa" id="tetur10g03730.1">
    <property type="protein sequence ID" value="tetur10g03730.1"/>
    <property type="gene ID" value="tetur10g03730"/>
</dbReference>
<reference evidence="6" key="1">
    <citation type="submission" date="2011-08" db="EMBL/GenBank/DDBJ databases">
        <authorList>
            <person name="Rombauts S."/>
        </authorList>
    </citation>
    <scope>NUCLEOTIDE SEQUENCE</scope>
    <source>
        <strain evidence="6">London</strain>
    </source>
</reference>
<dbReference type="GO" id="GO:0005634">
    <property type="term" value="C:nucleus"/>
    <property type="evidence" value="ECO:0007669"/>
    <property type="project" value="TreeGrafter"/>
</dbReference>
<dbReference type="GO" id="GO:0005737">
    <property type="term" value="C:cytoplasm"/>
    <property type="evidence" value="ECO:0007669"/>
    <property type="project" value="TreeGrafter"/>
</dbReference>
<dbReference type="GO" id="GO:0003714">
    <property type="term" value="F:transcription corepressor activity"/>
    <property type="evidence" value="ECO:0007669"/>
    <property type="project" value="TreeGrafter"/>
</dbReference>
<protein>
    <recommendedName>
        <fullName evidence="4">Anti-proliferative protein domain-containing protein</fullName>
    </recommendedName>
</protein>
<dbReference type="PANTHER" id="PTHR17537">
    <property type="entry name" value="TRANSDUCER OF ERBB2 TOB"/>
    <property type="match status" value="1"/>
</dbReference>
<feature type="compositionally biased region" description="Low complexity" evidence="3">
    <location>
        <begin position="605"/>
        <end position="695"/>
    </location>
</feature>
<dbReference type="eggNOG" id="KOG4006">
    <property type="taxonomic scope" value="Eukaryota"/>
</dbReference>
<proteinExistence type="inferred from homology"/>
<dbReference type="HOGENOM" id="CLU_383262_0_0_1"/>
<evidence type="ECO:0000313" key="5">
    <source>
        <dbReference type="EnsemblMetazoa" id="tetur10g03730.1"/>
    </source>
</evidence>
<feature type="compositionally biased region" description="Low complexity" evidence="3">
    <location>
        <begin position="434"/>
        <end position="449"/>
    </location>
</feature>
<dbReference type="EMBL" id="CAEY01000037">
    <property type="status" value="NOT_ANNOTATED_CDS"/>
    <property type="molecule type" value="Genomic_DNA"/>
</dbReference>
<organism evidence="5 6">
    <name type="scientific">Tetranychus urticae</name>
    <name type="common">Two-spotted spider mite</name>
    <dbReference type="NCBI Taxonomy" id="32264"/>
    <lineage>
        <taxon>Eukaryota</taxon>
        <taxon>Metazoa</taxon>
        <taxon>Ecdysozoa</taxon>
        <taxon>Arthropoda</taxon>
        <taxon>Chelicerata</taxon>
        <taxon>Arachnida</taxon>
        <taxon>Acari</taxon>
        <taxon>Acariformes</taxon>
        <taxon>Trombidiformes</taxon>
        <taxon>Prostigmata</taxon>
        <taxon>Eleutherengona</taxon>
        <taxon>Raphignathae</taxon>
        <taxon>Tetranychoidea</taxon>
        <taxon>Tetranychidae</taxon>
        <taxon>Tetranychus</taxon>
    </lineage>
</organism>
<sequence length="722" mass="74729">MHVEIQVALNFLISFLYNKLPRRRVNQFGEELENALKLKFEGHWYPEKPYKGSAFRCVKTTPPLDPVFEIAARESGMDIVDIQENLPQELSIWIDPGEVSYRMSEKGPVKILYSESDRPHDLENSDREVIRTFNPEAQCFKPIETTAMAFGSLSLGPASTSPSSLHVIPNGFPSSPNGNTNGSNSSPSAAAAAAAVVAAVVNGNGSAGNVANQPNGGNNLINTSNSVTPSPIYKSFTTGSMGPSGFMPKPSSSNVTFTTATFAQTKFGSTKLKSNTKRSHRMSPTEFSNYIKQRALQQQQAATAAAVGAVSPNGNDRSDRGGLSAGLVNGVHSPSNISYVHGSPNGTGLSSGNISPQNSRSMSPIGSNINGNASSLDSVSNLLFMGNNSVCTSATSPITHSPSPSLSSFYSGNHGNGGLVGHGSISPRHHPSHHQSSPNSGLSSSLNGLYGSSSSTHNIDSQLANLLGSSNLIPKSSSPSMSNGVNSTTTSNNNVFNRFASLFDKGSPSSNLYLSSNSNSPTNGSNTNNIMTSVANNSTSSNNLINIINSNNNNNNLHSMLNGDNSSISSQCYPSNTILGLYGNNGHQTSQTDLTCGLGSNVSLSSTVTDSVSPSSSPSSSTPPSTISLSATSAPSPAASSPTIAVPLSSSASPSSSLSNSASSSTSSSPSSSMPSASSVPTASASNSSSPATSTNKGFDSFSFSLNGVSYPNQYQHLLVAN</sequence>
<dbReference type="InterPro" id="IPR036054">
    <property type="entry name" value="BTG-like_sf"/>
</dbReference>
<keyword evidence="6" id="KW-1185">Reference proteome</keyword>
<reference evidence="5" key="2">
    <citation type="submission" date="2015-06" db="UniProtKB">
        <authorList>
            <consortium name="EnsemblMetazoa"/>
        </authorList>
    </citation>
    <scope>IDENTIFICATION</scope>
</reference>
<keyword evidence="2" id="KW-0597">Phosphoprotein</keyword>
<evidence type="ECO:0000313" key="6">
    <source>
        <dbReference type="Proteomes" id="UP000015104"/>
    </source>
</evidence>
<feature type="domain" description="Anti-proliferative protein" evidence="4">
    <location>
        <begin position="1"/>
        <end position="106"/>
    </location>
</feature>
<name>T1KFN2_TETUR</name>
<dbReference type="OMA" id="MDLIDIQ"/>
<dbReference type="Pfam" id="PF07742">
    <property type="entry name" value="BTG"/>
    <property type="match status" value="1"/>
</dbReference>
<dbReference type="AlphaFoldDB" id="T1KFN2"/>
<feature type="region of interest" description="Disordered" evidence="3">
    <location>
        <begin position="394"/>
        <end position="449"/>
    </location>
</feature>
<accession>T1KFN2</accession>
<evidence type="ECO:0000256" key="1">
    <source>
        <dbReference type="ARBA" id="ARBA00007989"/>
    </source>
</evidence>
<dbReference type="InterPro" id="IPR015676">
    <property type="entry name" value="Tob1/2"/>
</dbReference>
<dbReference type="SMART" id="SM00099">
    <property type="entry name" value="btg1"/>
    <property type="match status" value="1"/>
</dbReference>
<feature type="compositionally biased region" description="Low complexity" evidence="3">
    <location>
        <begin position="394"/>
        <end position="413"/>
    </location>
</feature>
<comment type="similarity">
    <text evidence="1">Belongs to the BTG family.</text>
</comment>
<dbReference type="PRINTS" id="PR00310">
    <property type="entry name" value="ANTIPRLFBTG1"/>
</dbReference>
<dbReference type="Proteomes" id="UP000015104">
    <property type="component" value="Unassembled WGS sequence"/>
</dbReference>
<dbReference type="STRING" id="32264.T1KFN2"/>
<dbReference type="InterPro" id="IPR002087">
    <property type="entry name" value="Anti_prolifrtn"/>
</dbReference>
<feature type="region of interest" description="Disordered" evidence="3">
    <location>
        <begin position="605"/>
        <end position="696"/>
    </location>
</feature>
<dbReference type="Gene3D" id="3.90.640.90">
    <property type="entry name" value="Anti-proliferative protein, N-terminal domain"/>
    <property type="match status" value="1"/>
</dbReference>
<dbReference type="SUPFAM" id="SSF160696">
    <property type="entry name" value="BTG domain-like"/>
    <property type="match status" value="1"/>
</dbReference>
<dbReference type="OrthoDB" id="19928at2759"/>
<dbReference type="KEGG" id="tut:107363387"/>
<dbReference type="PANTHER" id="PTHR17537:SF5">
    <property type="entry name" value="TRANSDUCER OF ERBB2, ISOFORM A"/>
    <property type="match status" value="1"/>
</dbReference>
<evidence type="ECO:0000256" key="3">
    <source>
        <dbReference type="SAM" id="MobiDB-lite"/>
    </source>
</evidence>
<evidence type="ECO:0000256" key="2">
    <source>
        <dbReference type="ARBA" id="ARBA00022553"/>
    </source>
</evidence>
<gene>
    <name evidence="5" type="primary">107363387</name>
</gene>
<evidence type="ECO:0000259" key="4">
    <source>
        <dbReference type="SMART" id="SM00099"/>
    </source>
</evidence>